<proteinExistence type="predicted"/>
<feature type="compositionally biased region" description="Basic and acidic residues" evidence="1">
    <location>
        <begin position="446"/>
        <end position="468"/>
    </location>
</feature>
<feature type="region of interest" description="Disordered" evidence="1">
    <location>
        <begin position="303"/>
        <end position="482"/>
    </location>
</feature>
<dbReference type="AlphaFoldDB" id="A0A8A4THW4"/>
<dbReference type="EMBL" id="CP071793">
    <property type="protein sequence ID" value="QTD49516.1"/>
    <property type="molecule type" value="Genomic_DNA"/>
</dbReference>
<feature type="compositionally biased region" description="Low complexity" evidence="1">
    <location>
        <begin position="400"/>
        <end position="416"/>
    </location>
</feature>
<gene>
    <name evidence="2" type="ORF">J3U87_28350</name>
</gene>
<evidence type="ECO:0000313" key="2">
    <source>
        <dbReference type="EMBL" id="QTD49516.1"/>
    </source>
</evidence>
<reference evidence="2" key="1">
    <citation type="submission" date="2021-03" db="EMBL/GenBank/DDBJ databases">
        <title>Acanthopleuribacteraceae sp. M133.</title>
        <authorList>
            <person name="Wang G."/>
        </authorList>
    </citation>
    <scope>NUCLEOTIDE SEQUENCE</scope>
    <source>
        <strain evidence="2">M133</strain>
    </source>
</reference>
<dbReference type="RefSeq" id="WP_237379148.1">
    <property type="nucleotide sequence ID" value="NZ_CP071793.1"/>
</dbReference>
<feature type="compositionally biased region" description="Polar residues" evidence="1">
    <location>
        <begin position="524"/>
        <end position="538"/>
    </location>
</feature>
<sequence length="590" mass="61741">MAENEGTRQTEEAKVVCQTPDVCLTPIGDKKVPVPYQIIATFEKVEEVSNNVRFTRMQVFTVDSRITEVTGDEPGKDGGLVSTCNVGYVKAVTHSTTVRVNKAWVVYNDSLMEMNCDGREGAGNTQGRVVYMKVSQMTVINDDGSFSGETNPTMEVEPEELPWYERAWNATKEAAGEAWEFTKELNSEYKLVERGLGVLQTGGGIGEMVLGAIGVVAPEPVTTGLGAVAVAHGADTTWAGLNQIWTGEFQSTFTEQGATALAEAAGASEGTAGWVGTGVDFVAGLNPGSMGSNIAQEAAEQAAREAAERAAREAAERAAQEAAERAAREAAERAAQEAAEKAAQEAAEKAAQEAAEKAAQEAAEKAAQEAAEKAAQEAAEKAAQETAEEATEEAAERAAQEAGEQTAQEAGEAAAENGVRVTKKKKKKKSKREQYMGRTPGKKSRTGREVQERMAAEGKLRELPDGTKEVLGPDGKWYPIDETDMGHLRDAVEYWNTEGYQYGAKSQEVRDFMLDPDNYELEPSSINRSRGATLGQTQRYRDPAPPSGGGTSGGGSTSGGSSGGGSSGGGSTSGGSSGGGSSGSGSGGGG</sequence>
<evidence type="ECO:0000313" key="3">
    <source>
        <dbReference type="Proteomes" id="UP000663929"/>
    </source>
</evidence>
<dbReference type="Proteomes" id="UP000663929">
    <property type="component" value="Chromosome"/>
</dbReference>
<protein>
    <submittedName>
        <fullName evidence="2">DUF4150 domain-containing protein</fullName>
    </submittedName>
</protein>
<dbReference type="KEGG" id="scor:J3U87_28350"/>
<feature type="compositionally biased region" description="Basic and acidic residues" evidence="1">
    <location>
        <begin position="303"/>
        <end position="383"/>
    </location>
</feature>
<accession>A0A8A4THW4</accession>
<dbReference type="Pfam" id="PF13665">
    <property type="entry name" value="Tox-PAAR-like"/>
    <property type="match status" value="1"/>
</dbReference>
<feature type="compositionally biased region" description="Basic residues" evidence="1">
    <location>
        <begin position="421"/>
        <end position="431"/>
    </location>
</feature>
<evidence type="ECO:0000256" key="1">
    <source>
        <dbReference type="SAM" id="MobiDB-lite"/>
    </source>
</evidence>
<organism evidence="2 3">
    <name type="scientific">Sulfidibacter corallicola</name>
    <dbReference type="NCBI Taxonomy" id="2818388"/>
    <lineage>
        <taxon>Bacteria</taxon>
        <taxon>Pseudomonadati</taxon>
        <taxon>Acidobacteriota</taxon>
        <taxon>Holophagae</taxon>
        <taxon>Acanthopleuribacterales</taxon>
        <taxon>Acanthopleuribacteraceae</taxon>
        <taxon>Sulfidibacter</taxon>
    </lineage>
</organism>
<feature type="compositionally biased region" description="Gly residues" evidence="1">
    <location>
        <begin position="547"/>
        <end position="590"/>
    </location>
</feature>
<keyword evidence="3" id="KW-1185">Reference proteome</keyword>
<name>A0A8A4THW4_SULCO</name>
<feature type="region of interest" description="Disordered" evidence="1">
    <location>
        <begin position="514"/>
        <end position="590"/>
    </location>
</feature>